<feature type="compositionally biased region" description="Low complexity" evidence="2">
    <location>
        <begin position="93"/>
        <end position="130"/>
    </location>
</feature>
<dbReference type="AlphaFoldDB" id="A0A8H6T688"/>
<dbReference type="PANTHER" id="PTHR31836">
    <property type="match status" value="1"/>
</dbReference>
<dbReference type="InterPro" id="IPR009009">
    <property type="entry name" value="RlpA-like_DPBB"/>
</dbReference>
<organism evidence="5 6">
    <name type="scientific">Mycena chlorophos</name>
    <name type="common">Agaric fungus</name>
    <name type="synonym">Agaricus chlorophos</name>
    <dbReference type="NCBI Taxonomy" id="658473"/>
    <lineage>
        <taxon>Eukaryota</taxon>
        <taxon>Fungi</taxon>
        <taxon>Dikarya</taxon>
        <taxon>Basidiomycota</taxon>
        <taxon>Agaricomycotina</taxon>
        <taxon>Agaricomycetes</taxon>
        <taxon>Agaricomycetidae</taxon>
        <taxon>Agaricales</taxon>
        <taxon>Marasmiineae</taxon>
        <taxon>Mycenaceae</taxon>
        <taxon>Mycena</taxon>
    </lineage>
</organism>
<feature type="compositionally biased region" description="Low complexity" evidence="2">
    <location>
        <begin position="137"/>
        <end position="194"/>
    </location>
</feature>
<dbReference type="Proteomes" id="UP000613580">
    <property type="component" value="Unassembled WGS sequence"/>
</dbReference>
<feature type="region of interest" description="Disordered" evidence="2">
    <location>
        <begin position="39"/>
        <end position="196"/>
    </location>
</feature>
<accession>A0A8H6T688</accession>
<name>A0A8H6T688_MYCCL</name>
<reference evidence="5" key="1">
    <citation type="submission" date="2020-05" db="EMBL/GenBank/DDBJ databases">
        <title>Mycena genomes resolve the evolution of fungal bioluminescence.</title>
        <authorList>
            <person name="Tsai I.J."/>
        </authorList>
    </citation>
    <scope>NUCLEOTIDE SEQUENCE</scope>
    <source>
        <strain evidence="5">110903Hualien_Pintung</strain>
    </source>
</reference>
<dbReference type="Pfam" id="PF03330">
    <property type="entry name" value="DPBB_1"/>
    <property type="match status" value="1"/>
</dbReference>
<evidence type="ECO:0000313" key="6">
    <source>
        <dbReference type="Proteomes" id="UP000613580"/>
    </source>
</evidence>
<feature type="signal peptide" evidence="3">
    <location>
        <begin position="1"/>
        <end position="20"/>
    </location>
</feature>
<evidence type="ECO:0000259" key="4">
    <source>
        <dbReference type="Pfam" id="PF03330"/>
    </source>
</evidence>
<feature type="domain" description="RlpA-like protein double-psi beta-barrel" evidence="4">
    <location>
        <begin position="251"/>
        <end position="298"/>
    </location>
</feature>
<evidence type="ECO:0000256" key="1">
    <source>
        <dbReference type="ARBA" id="ARBA00022729"/>
    </source>
</evidence>
<keyword evidence="1 3" id="KW-0732">Signal</keyword>
<dbReference type="InterPro" id="IPR051477">
    <property type="entry name" value="Expansin_CellWall"/>
</dbReference>
<dbReference type="SUPFAM" id="SSF50685">
    <property type="entry name" value="Barwin-like endoglucanases"/>
    <property type="match status" value="1"/>
</dbReference>
<comment type="caution">
    <text evidence="5">The sequence shown here is derived from an EMBL/GenBank/DDBJ whole genome shotgun (WGS) entry which is preliminary data.</text>
</comment>
<keyword evidence="6" id="KW-1185">Reference proteome</keyword>
<evidence type="ECO:0000256" key="2">
    <source>
        <dbReference type="SAM" id="MobiDB-lite"/>
    </source>
</evidence>
<sequence length="307" mass="32812">MHSLPTFLTLLLLVLPSIYAFPSTHGDTHQHHHRAVVARRSTGMHMRSRRTSGRCQALSSSASILSASSSVVSRASATMSVTTSSSKVEETSTTKTKTKTSTTSTEPKTSTSSTEWETSTSSTEWKTSTSTEKHKTSTSTEEPTTTKKTTSTTHTTTHKTTTYTPQTTPKTTTTKAAPTTSTEQAETTTTSSSSNGYYAGVNTGSLTYYNTGLDACGFTDSDSSSYIAAMSLAIFNNYPGYDGTDSNNNPICNKQVKVTWQGKSTTVRVVDACVGCSTTQLDLSPLAFQALADLSVGELDGATWEWV</sequence>
<dbReference type="EMBL" id="JACAZE010000007">
    <property type="protein sequence ID" value="KAF7310991.1"/>
    <property type="molecule type" value="Genomic_DNA"/>
</dbReference>
<feature type="chain" id="PRO_5034621385" evidence="3">
    <location>
        <begin position="21"/>
        <end position="307"/>
    </location>
</feature>
<protein>
    <submittedName>
        <fullName evidence="5">DPBB-1 domain-containing protein</fullName>
    </submittedName>
</protein>
<dbReference type="CDD" id="cd22191">
    <property type="entry name" value="DPBB_RlpA_EXP_N-like"/>
    <property type="match status" value="1"/>
</dbReference>
<dbReference type="PANTHER" id="PTHR31836:SF28">
    <property type="entry name" value="SRCR DOMAIN-CONTAINING PROTEIN-RELATED"/>
    <property type="match status" value="1"/>
</dbReference>
<dbReference type="Gene3D" id="2.40.40.10">
    <property type="entry name" value="RlpA-like domain"/>
    <property type="match status" value="1"/>
</dbReference>
<gene>
    <name evidence="5" type="ORF">HMN09_00642400</name>
</gene>
<proteinExistence type="predicted"/>
<evidence type="ECO:0000313" key="5">
    <source>
        <dbReference type="EMBL" id="KAF7310991.1"/>
    </source>
</evidence>
<evidence type="ECO:0000256" key="3">
    <source>
        <dbReference type="SAM" id="SignalP"/>
    </source>
</evidence>
<dbReference type="InterPro" id="IPR036908">
    <property type="entry name" value="RlpA-like_sf"/>
</dbReference>
<feature type="compositionally biased region" description="Low complexity" evidence="2">
    <location>
        <begin position="59"/>
        <end position="86"/>
    </location>
</feature>
<dbReference type="OrthoDB" id="623670at2759"/>